<dbReference type="GO" id="GO:0001517">
    <property type="term" value="F:N-acetylglucosamine 6-O-sulfotransferase activity"/>
    <property type="evidence" value="ECO:0007669"/>
    <property type="project" value="TreeGrafter"/>
</dbReference>
<dbReference type="PANTHER" id="PTHR10704">
    <property type="entry name" value="CARBOHYDRATE SULFOTRANSFERASE"/>
    <property type="match status" value="1"/>
</dbReference>
<dbReference type="InterPro" id="IPR027417">
    <property type="entry name" value="P-loop_NTPase"/>
</dbReference>
<proteinExistence type="predicted"/>
<dbReference type="Pfam" id="PF00685">
    <property type="entry name" value="Sulfotransfer_1"/>
    <property type="match status" value="1"/>
</dbReference>
<dbReference type="Gene3D" id="3.40.50.300">
    <property type="entry name" value="P-loop containing nucleotide triphosphate hydrolases"/>
    <property type="match status" value="1"/>
</dbReference>
<dbReference type="EMBL" id="CAXKWB010066549">
    <property type="protein sequence ID" value="CAL4190173.1"/>
    <property type="molecule type" value="Genomic_DNA"/>
</dbReference>
<name>A0AAV2SI84_MEGNR</name>
<evidence type="ECO:0000313" key="3">
    <source>
        <dbReference type="Proteomes" id="UP001497623"/>
    </source>
</evidence>
<dbReference type="SUPFAM" id="SSF52540">
    <property type="entry name" value="P-loop containing nucleoside triphosphate hydrolases"/>
    <property type="match status" value="1"/>
</dbReference>
<gene>
    <name evidence="2" type="ORF">MNOR_LOCUS36449</name>
</gene>
<feature type="non-terminal residue" evidence="2">
    <location>
        <position position="1"/>
    </location>
</feature>
<dbReference type="InterPro" id="IPR051135">
    <property type="entry name" value="Gal/GlcNAc/GalNAc_ST"/>
</dbReference>
<comment type="caution">
    <text evidence="2">The sequence shown here is derived from an EMBL/GenBank/DDBJ whole genome shotgun (WGS) entry which is preliminary data.</text>
</comment>
<feature type="domain" description="Sulfotransferase" evidence="1">
    <location>
        <begin position="93"/>
        <end position="235"/>
    </location>
</feature>
<dbReference type="AlphaFoldDB" id="A0AAV2SI84"/>
<protein>
    <recommendedName>
        <fullName evidence="1">Sulfotransferase domain-containing protein</fullName>
    </recommendedName>
</protein>
<organism evidence="2 3">
    <name type="scientific">Meganyctiphanes norvegica</name>
    <name type="common">Northern krill</name>
    <name type="synonym">Thysanopoda norvegica</name>
    <dbReference type="NCBI Taxonomy" id="48144"/>
    <lineage>
        <taxon>Eukaryota</taxon>
        <taxon>Metazoa</taxon>
        <taxon>Ecdysozoa</taxon>
        <taxon>Arthropoda</taxon>
        <taxon>Crustacea</taxon>
        <taxon>Multicrustacea</taxon>
        <taxon>Malacostraca</taxon>
        <taxon>Eumalacostraca</taxon>
        <taxon>Eucarida</taxon>
        <taxon>Euphausiacea</taxon>
        <taxon>Euphausiidae</taxon>
        <taxon>Meganyctiphanes</taxon>
    </lineage>
</organism>
<dbReference type="GO" id="GO:0006790">
    <property type="term" value="P:sulfur compound metabolic process"/>
    <property type="evidence" value="ECO:0007669"/>
    <property type="project" value="TreeGrafter"/>
</dbReference>
<sequence length="259" mass="30300">SGAEAAQASHNLRNLLNCNYTDMDHYLNFAYTYPWLLNKNKALVKTCRTSPTVCHNPEFLSTFCRLFPFQTLKAVRLRLNLTKEFLKDNKLGVQVLLLVRDPRGTMQSRKSRHKWCTGNPPCDDPANLCQDLVDDYNTAIEFRREFPNSFKVVRYEDVSFDVYNKTKELLDFFHLSYDSRMEDFLDTHTKNDKDKKASSTFRDSKTAPIHWRSELSWNEVEKIQKVCNKALSLWGYESAKDEEHLRTFDPVGMLGSFDR</sequence>
<dbReference type="Proteomes" id="UP001497623">
    <property type="component" value="Unassembled WGS sequence"/>
</dbReference>
<dbReference type="PANTHER" id="PTHR10704:SF44">
    <property type="entry name" value="LD35051P-RELATED"/>
    <property type="match status" value="1"/>
</dbReference>
<evidence type="ECO:0000259" key="1">
    <source>
        <dbReference type="Pfam" id="PF00685"/>
    </source>
</evidence>
<reference evidence="2 3" key="1">
    <citation type="submission" date="2024-05" db="EMBL/GenBank/DDBJ databases">
        <authorList>
            <person name="Wallberg A."/>
        </authorList>
    </citation>
    <scope>NUCLEOTIDE SEQUENCE [LARGE SCALE GENOMIC DNA]</scope>
</reference>
<dbReference type="InterPro" id="IPR000863">
    <property type="entry name" value="Sulfotransferase_dom"/>
</dbReference>
<dbReference type="GO" id="GO:0006044">
    <property type="term" value="P:N-acetylglucosamine metabolic process"/>
    <property type="evidence" value="ECO:0007669"/>
    <property type="project" value="TreeGrafter"/>
</dbReference>
<evidence type="ECO:0000313" key="2">
    <source>
        <dbReference type="EMBL" id="CAL4190173.1"/>
    </source>
</evidence>
<keyword evidence="3" id="KW-1185">Reference proteome</keyword>
<accession>A0AAV2SI84</accession>